<dbReference type="AlphaFoldDB" id="A0A219AQ75"/>
<dbReference type="GeneID" id="33936769"/>
<comment type="caution">
    <text evidence="2">The sequence shown here is derived from an EMBL/GenBank/DDBJ whole genome shotgun (WGS) entry which is preliminary data.</text>
</comment>
<protein>
    <submittedName>
        <fullName evidence="2">Uncharacterized protein</fullName>
    </submittedName>
</protein>
<evidence type="ECO:0000313" key="3">
    <source>
        <dbReference type="Proteomes" id="UP000078397"/>
    </source>
</evidence>
<evidence type="ECO:0000313" key="2">
    <source>
        <dbReference type="EMBL" id="OWT42943.1"/>
    </source>
</evidence>
<feature type="signal peptide" evidence="1">
    <location>
        <begin position="1"/>
        <end position="16"/>
    </location>
</feature>
<organism evidence="2 3">
    <name type="scientific">Pochonia chlamydosporia 170</name>
    <dbReference type="NCBI Taxonomy" id="1380566"/>
    <lineage>
        <taxon>Eukaryota</taxon>
        <taxon>Fungi</taxon>
        <taxon>Dikarya</taxon>
        <taxon>Ascomycota</taxon>
        <taxon>Pezizomycotina</taxon>
        <taxon>Sordariomycetes</taxon>
        <taxon>Hypocreomycetidae</taxon>
        <taxon>Hypocreales</taxon>
        <taxon>Clavicipitaceae</taxon>
        <taxon>Pochonia</taxon>
    </lineage>
</organism>
<reference evidence="2 3" key="1">
    <citation type="journal article" date="2016" name="PLoS Pathog.">
        <title>Biosynthesis of antibiotic leucinostatins in bio-control fungus Purpureocillium lilacinum and their inhibition on phytophthora revealed by genome mining.</title>
        <authorList>
            <person name="Wang G."/>
            <person name="Liu Z."/>
            <person name="Lin R."/>
            <person name="Li E."/>
            <person name="Mao Z."/>
            <person name="Ling J."/>
            <person name="Yang Y."/>
            <person name="Yin W.B."/>
            <person name="Xie B."/>
        </authorList>
    </citation>
    <scope>NUCLEOTIDE SEQUENCE [LARGE SCALE GENOMIC DNA]</scope>
    <source>
        <strain evidence="2">170</strain>
    </source>
</reference>
<dbReference type="RefSeq" id="XP_022285407.1">
    <property type="nucleotide sequence ID" value="XM_022429539.1"/>
</dbReference>
<feature type="chain" id="PRO_5012013322" evidence="1">
    <location>
        <begin position="17"/>
        <end position="111"/>
    </location>
</feature>
<evidence type="ECO:0000256" key="1">
    <source>
        <dbReference type="SAM" id="SignalP"/>
    </source>
</evidence>
<gene>
    <name evidence="2" type="ORF">VFPPC_17864</name>
</gene>
<keyword evidence="3" id="KW-1185">Reference proteome</keyword>
<name>A0A219AQ75_METCM</name>
<keyword evidence="1" id="KW-0732">Signal</keyword>
<accession>A0A219AQ75</accession>
<dbReference type="Proteomes" id="UP000078397">
    <property type="component" value="Unassembled WGS sequence"/>
</dbReference>
<proteinExistence type="predicted"/>
<sequence>MGKWHGGMFSSWPCRSSILLPADCPWIWNCPGPQLPQLKICMEPEPWLTTTRVNELSCHDELLHSEGPQISRALESVDSDLHAPEYLHHCLSVRNSCHECSIFVGAPEYNS</sequence>
<dbReference type="KEGG" id="pchm:VFPPC_17864"/>
<dbReference type="EMBL" id="LSBJ02000004">
    <property type="protein sequence ID" value="OWT42943.1"/>
    <property type="molecule type" value="Genomic_DNA"/>
</dbReference>